<dbReference type="GO" id="GO:0022857">
    <property type="term" value="F:transmembrane transporter activity"/>
    <property type="evidence" value="ECO:0007669"/>
    <property type="project" value="InterPro"/>
</dbReference>
<feature type="transmembrane region" description="Helical" evidence="7">
    <location>
        <begin position="62"/>
        <end position="82"/>
    </location>
</feature>
<gene>
    <name evidence="10" type="ORF">D7044_28435</name>
    <name evidence="9" type="ORF">D7147_22565</name>
</gene>
<dbReference type="EMBL" id="RAZS01000008">
    <property type="protein sequence ID" value="RKN16552.1"/>
    <property type="molecule type" value="Genomic_DNA"/>
</dbReference>
<dbReference type="PANTHER" id="PTHR23513">
    <property type="entry name" value="INTEGRAL MEMBRANE EFFLUX PROTEIN-RELATED"/>
    <property type="match status" value="1"/>
</dbReference>
<dbReference type="AlphaFoldDB" id="A0A3A9Y6X7"/>
<sequence>MTPRGAATSLAMPTNIQPGDPTTVGARNFRALWAGAAVTNLADGVVKLALPLVAVSMTDSPALVAGVTLANTLPWLLFSLPAGVLADRVDRRHLIMTMAAVRALALAVLVGGVLAELLPLAGLYAGALLLGTAEVFADTTRMSVVPMVVPRNRMESAFAKLTATETAANEFIGPPLGGLLAAAGLAVALGAGAVGYAGALLALTIMTGHYRSGRHSSSTAGAPSLRAEIREGVQYVWRERALRTLLLVAGAASGCWAAWTAVIVVYAVAPGPLDLSHSEYGLLIGGLGVGGVVGASVAPALIRRLGRQVVLVTSMACLAVLLAAPAVSSSAWLIAVTTVLGGAGSGAWNVTYSSLRALVVPEEMMGRYSGVSRLTSWGSMPLGALVAGLTAELIGVRAVFWGGAGVCVLVLAATLRTVTSPEFRRVEARATAFDEPVPAHPHRS</sequence>
<feature type="transmembrane region" description="Helical" evidence="7">
    <location>
        <begin position="332"/>
        <end position="353"/>
    </location>
</feature>
<feature type="transmembrane region" description="Helical" evidence="7">
    <location>
        <begin position="309"/>
        <end position="326"/>
    </location>
</feature>
<evidence type="ECO:0000256" key="6">
    <source>
        <dbReference type="ARBA" id="ARBA00023136"/>
    </source>
</evidence>
<evidence type="ECO:0000313" key="10">
    <source>
        <dbReference type="EMBL" id="RKN27316.1"/>
    </source>
</evidence>
<dbReference type="InterPro" id="IPR036259">
    <property type="entry name" value="MFS_trans_sf"/>
</dbReference>
<feature type="domain" description="Major facilitator superfamily (MFS) profile" evidence="8">
    <location>
        <begin position="28"/>
        <end position="422"/>
    </location>
</feature>
<proteinExistence type="predicted"/>
<dbReference type="Proteomes" id="UP000271548">
    <property type="component" value="Unassembled WGS sequence"/>
</dbReference>
<name>A0A3A9Y6X7_9ACTN</name>
<feature type="transmembrane region" description="Helical" evidence="7">
    <location>
        <begin position="400"/>
        <end position="419"/>
    </location>
</feature>
<dbReference type="PROSITE" id="PS50850">
    <property type="entry name" value="MFS"/>
    <property type="match status" value="1"/>
</dbReference>
<evidence type="ECO:0000256" key="7">
    <source>
        <dbReference type="SAM" id="Phobius"/>
    </source>
</evidence>
<feature type="transmembrane region" description="Helical" evidence="7">
    <location>
        <begin position="280"/>
        <end position="302"/>
    </location>
</feature>
<comment type="caution">
    <text evidence="10">The sequence shown here is derived from an EMBL/GenBank/DDBJ whole genome shotgun (WGS) entry which is preliminary data.</text>
</comment>
<reference evidence="11 12" key="1">
    <citation type="submission" date="2018-09" db="EMBL/GenBank/DDBJ databases">
        <title>Micromonospora sp. nov. MS1-9, isolated from a root of Musa sp.</title>
        <authorList>
            <person name="Kuncharoen N."/>
            <person name="Kudo T."/>
            <person name="Ohkuma M."/>
            <person name="Yuki M."/>
            <person name="Tanasupawat S."/>
        </authorList>
    </citation>
    <scope>NUCLEOTIDE SEQUENCE [LARGE SCALE GENOMIC DNA]</scope>
    <source>
        <strain evidence="10 12">MS1-9</strain>
        <strain evidence="9 11">NGC1-4</strain>
    </source>
</reference>
<keyword evidence="3" id="KW-1003">Cell membrane</keyword>
<evidence type="ECO:0000259" key="8">
    <source>
        <dbReference type="PROSITE" id="PS50850"/>
    </source>
</evidence>
<evidence type="ECO:0000256" key="5">
    <source>
        <dbReference type="ARBA" id="ARBA00022989"/>
    </source>
</evidence>
<dbReference type="SUPFAM" id="SSF103473">
    <property type="entry name" value="MFS general substrate transporter"/>
    <property type="match status" value="1"/>
</dbReference>
<keyword evidence="5 7" id="KW-1133">Transmembrane helix</keyword>
<protein>
    <submittedName>
        <fullName evidence="10">MFS transporter</fullName>
    </submittedName>
</protein>
<feature type="transmembrane region" description="Helical" evidence="7">
    <location>
        <begin position="245"/>
        <end position="268"/>
    </location>
</feature>
<accession>A0A3A9Y6X7</accession>
<evidence type="ECO:0000256" key="1">
    <source>
        <dbReference type="ARBA" id="ARBA00004651"/>
    </source>
</evidence>
<dbReference type="Gene3D" id="1.20.1250.20">
    <property type="entry name" value="MFS general substrate transporter like domains"/>
    <property type="match status" value="1"/>
</dbReference>
<evidence type="ECO:0000313" key="12">
    <source>
        <dbReference type="Proteomes" id="UP000275865"/>
    </source>
</evidence>
<keyword evidence="11" id="KW-1185">Reference proteome</keyword>
<keyword evidence="6 7" id="KW-0472">Membrane</keyword>
<dbReference type="CDD" id="cd06173">
    <property type="entry name" value="MFS_MefA_like"/>
    <property type="match status" value="1"/>
</dbReference>
<feature type="transmembrane region" description="Helical" evidence="7">
    <location>
        <begin position="179"/>
        <end position="205"/>
    </location>
</feature>
<dbReference type="PANTHER" id="PTHR23513:SF6">
    <property type="entry name" value="MAJOR FACILITATOR SUPERFAMILY ASSOCIATED DOMAIN-CONTAINING PROTEIN"/>
    <property type="match status" value="1"/>
</dbReference>
<dbReference type="EMBL" id="RAZT01000018">
    <property type="protein sequence ID" value="RKN27316.1"/>
    <property type="molecule type" value="Genomic_DNA"/>
</dbReference>
<evidence type="ECO:0000256" key="3">
    <source>
        <dbReference type="ARBA" id="ARBA00022475"/>
    </source>
</evidence>
<dbReference type="InterPro" id="IPR020846">
    <property type="entry name" value="MFS_dom"/>
</dbReference>
<dbReference type="GO" id="GO:0005886">
    <property type="term" value="C:plasma membrane"/>
    <property type="evidence" value="ECO:0007669"/>
    <property type="project" value="UniProtKB-SubCell"/>
</dbReference>
<comment type="subcellular location">
    <subcellularLocation>
        <location evidence="1">Cell membrane</location>
        <topology evidence="1">Multi-pass membrane protein</topology>
    </subcellularLocation>
</comment>
<keyword evidence="2" id="KW-0813">Transport</keyword>
<dbReference type="Pfam" id="PF05977">
    <property type="entry name" value="MFS_3"/>
    <property type="match status" value="1"/>
</dbReference>
<organism evidence="10 12">
    <name type="scientific">Micromonospora musae</name>
    <dbReference type="NCBI Taxonomy" id="1894970"/>
    <lineage>
        <taxon>Bacteria</taxon>
        <taxon>Bacillati</taxon>
        <taxon>Actinomycetota</taxon>
        <taxon>Actinomycetes</taxon>
        <taxon>Micromonosporales</taxon>
        <taxon>Micromonosporaceae</taxon>
        <taxon>Micromonospora</taxon>
    </lineage>
</organism>
<evidence type="ECO:0000256" key="2">
    <source>
        <dbReference type="ARBA" id="ARBA00022448"/>
    </source>
</evidence>
<dbReference type="Proteomes" id="UP000275865">
    <property type="component" value="Unassembled WGS sequence"/>
</dbReference>
<evidence type="ECO:0000256" key="4">
    <source>
        <dbReference type="ARBA" id="ARBA00022692"/>
    </source>
</evidence>
<keyword evidence="4 7" id="KW-0812">Transmembrane</keyword>
<feature type="transmembrane region" description="Helical" evidence="7">
    <location>
        <begin position="374"/>
        <end position="394"/>
    </location>
</feature>
<evidence type="ECO:0000313" key="9">
    <source>
        <dbReference type="EMBL" id="RKN16552.1"/>
    </source>
</evidence>
<dbReference type="InterPro" id="IPR010290">
    <property type="entry name" value="TM_effector"/>
</dbReference>
<evidence type="ECO:0000313" key="11">
    <source>
        <dbReference type="Proteomes" id="UP000271548"/>
    </source>
</evidence>